<reference evidence="2" key="1">
    <citation type="journal article" date="2019" name="Int. J. Syst. Evol. Microbiol.">
        <title>The Global Catalogue of Microorganisms (GCM) 10K type strain sequencing project: providing services to taxonomists for standard genome sequencing and annotation.</title>
        <authorList>
            <consortium name="The Broad Institute Genomics Platform"/>
            <consortium name="The Broad Institute Genome Sequencing Center for Infectious Disease"/>
            <person name="Wu L."/>
            <person name="Ma J."/>
        </authorList>
    </citation>
    <scope>NUCLEOTIDE SEQUENCE [LARGE SCALE GENOMIC DNA]</scope>
    <source>
        <strain evidence="2">JCM 17441</strain>
    </source>
</reference>
<name>A0ABP8D579_9ACTN</name>
<evidence type="ECO:0000313" key="2">
    <source>
        <dbReference type="Proteomes" id="UP001500620"/>
    </source>
</evidence>
<sequence>MSEEIDALAVLGDPRRRAVYEHVASAGAAVSRDQVAEALEIGRNLAAHHLDKLADAGLLEVSFARLGGKAGPGAGRPSKLYRRSAAEHAVSLPPRGYRVLAEVLADAVEDAGVEPALYAAARRQGERLARSGEGVEETLRGLGYEPYADGEVWRLRNCPFDGVARTHPSAVCGANLALLSGALGGGVRIEPGPEGCCVVVERGTSGTKNNGSLF</sequence>
<dbReference type="Gene3D" id="1.10.10.10">
    <property type="entry name" value="Winged helix-like DNA-binding domain superfamily/Winged helix DNA-binding domain"/>
    <property type="match status" value="1"/>
</dbReference>
<dbReference type="InterPro" id="IPR036390">
    <property type="entry name" value="WH_DNA-bd_sf"/>
</dbReference>
<protein>
    <submittedName>
        <fullName evidence="1">Helix-turn-helix domain-containing protein</fullName>
    </submittedName>
</protein>
<dbReference type="CDD" id="cd00090">
    <property type="entry name" value="HTH_ARSR"/>
    <property type="match status" value="1"/>
</dbReference>
<dbReference type="EMBL" id="BAABAT010000005">
    <property type="protein sequence ID" value="GAA4247754.1"/>
    <property type="molecule type" value="Genomic_DNA"/>
</dbReference>
<organism evidence="1 2">
    <name type="scientific">Dactylosporangium darangshiense</name>
    <dbReference type="NCBI Taxonomy" id="579108"/>
    <lineage>
        <taxon>Bacteria</taxon>
        <taxon>Bacillati</taxon>
        <taxon>Actinomycetota</taxon>
        <taxon>Actinomycetes</taxon>
        <taxon>Micromonosporales</taxon>
        <taxon>Micromonosporaceae</taxon>
        <taxon>Dactylosporangium</taxon>
    </lineage>
</organism>
<gene>
    <name evidence="1" type="ORF">GCM10022255_024880</name>
</gene>
<proteinExistence type="predicted"/>
<dbReference type="InterPro" id="IPR011991">
    <property type="entry name" value="ArsR-like_HTH"/>
</dbReference>
<dbReference type="Pfam" id="PF12840">
    <property type="entry name" value="HTH_20"/>
    <property type="match status" value="1"/>
</dbReference>
<dbReference type="InterPro" id="IPR036388">
    <property type="entry name" value="WH-like_DNA-bd_sf"/>
</dbReference>
<dbReference type="RefSeq" id="WP_345124655.1">
    <property type="nucleotide sequence ID" value="NZ_BAABAT010000005.1"/>
</dbReference>
<dbReference type="SUPFAM" id="SSF46785">
    <property type="entry name" value="Winged helix' DNA-binding domain"/>
    <property type="match status" value="1"/>
</dbReference>
<keyword evidence="2" id="KW-1185">Reference proteome</keyword>
<accession>A0ABP8D579</accession>
<comment type="caution">
    <text evidence="1">The sequence shown here is derived from an EMBL/GenBank/DDBJ whole genome shotgun (WGS) entry which is preliminary data.</text>
</comment>
<dbReference type="Proteomes" id="UP001500620">
    <property type="component" value="Unassembled WGS sequence"/>
</dbReference>
<evidence type="ECO:0000313" key="1">
    <source>
        <dbReference type="EMBL" id="GAA4247754.1"/>
    </source>
</evidence>